<sequence>MVCQQGAHGDGQQSARCSRRSKVRNCMSWLGRMKNVFKTTPEEQIIGYSFVELKSIFGIRITETVGGPRNYPVFSALTPAGIQAYYSSFVVDKAETADLENLINERFSPIDERLFNGLVVTCFQHRLSDERLIFSISYKEFNSATIRLITNSSELLSMLSETNIAAPPPWVVFDGYEASWWGGDMQGAQGFYNDNHFFPFFSSLSPAERTAYYARYSASEEWVRSLELNLDLE</sequence>
<evidence type="ECO:0000313" key="2">
    <source>
        <dbReference type="Proteomes" id="UP000326067"/>
    </source>
</evidence>
<accession>A0A5E7IB40</accession>
<gene>
    <name evidence="1" type="ORF">PS847_01439</name>
</gene>
<evidence type="ECO:0000313" key="1">
    <source>
        <dbReference type="EMBL" id="VVO73565.1"/>
    </source>
</evidence>
<dbReference type="EMBL" id="CABVIC010000001">
    <property type="protein sequence ID" value="VVO73565.1"/>
    <property type="molecule type" value="Genomic_DNA"/>
</dbReference>
<reference evidence="1 2" key="1">
    <citation type="submission" date="2019-09" db="EMBL/GenBank/DDBJ databases">
        <authorList>
            <person name="Chandra G."/>
            <person name="Truman W A."/>
        </authorList>
    </citation>
    <scope>NUCLEOTIDE SEQUENCE [LARGE SCALE GENOMIC DNA]</scope>
    <source>
        <strain evidence="1">PS847</strain>
    </source>
</reference>
<dbReference type="Proteomes" id="UP000326067">
    <property type="component" value="Unassembled WGS sequence"/>
</dbReference>
<organism evidence="1 2">
    <name type="scientific">Pseudomonas fluorescens</name>
    <dbReference type="NCBI Taxonomy" id="294"/>
    <lineage>
        <taxon>Bacteria</taxon>
        <taxon>Pseudomonadati</taxon>
        <taxon>Pseudomonadota</taxon>
        <taxon>Gammaproteobacteria</taxon>
        <taxon>Pseudomonadales</taxon>
        <taxon>Pseudomonadaceae</taxon>
        <taxon>Pseudomonas</taxon>
    </lineage>
</organism>
<name>A0A5E7IB40_PSEFL</name>
<protein>
    <submittedName>
        <fullName evidence="1">Uncharacterized protein</fullName>
    </submittedName>
</protein>
<dbReference type="AlphaFoldDB" id="A0A5E7IB40"/>
<proteinExistence type="predicted"/>